<evidence type="ECO:0000256" key="1">
    <source>
        <dbReference type="SAM" id="Phobius"/>
    </source>
</evidence>
<protein>
    <submittedName>
        <fullName evidence="2">Uncharacterized protein</fullName>
    </submittedName>
</protein>
<evidence type="ECO:0000313" key="2">
    <source>
        <dbReference type="EMBL" id="POH68202.1"/>
    </source>
</evidence>
<keyword evidence="1" id="KW-0812">Transmembrane</keyword>
<proteinExistence type="predicted"/>
<keyword evidence="1" id="KW-1133">Transmembrane helix</keyword>
<comment type="caution">
    <text evidence="2">The sequence shown here is derived from an EMBL/GenBank/DDBJ whole genome shotgun (WGS) entry which is preliminary data.</text>
</comment>
<feature type="transmembrane region" description="Helical" evidence="1">
    <location>
        <begin position="54"/>
        <end position="76"/>
    </location>
</feature>
<dbReference type="EMBL" id="PPXF01000030">
    <property type="protein sequence ID" value="POH68202.1"/>
    <property type="molecule type" value="Genomic_DNA"/>
</dbReference>
<accession>A0A2S3ZJJ9</accession>
<dbReference type="RefSeq" id="WP_103430607.1">
    <property type="nucleotide sequence ID" value="NZ_PPXF01000030.1"/>
</dbReference>
<organism evidence="2 3">
    <name type="scientific">Cryobacterium zongtaii</name>
    <dbReference type="NCBI Taxonomy" id="1259217"/>
    <lineage>
        <taxon>Bacteria</taxon>
        <taxon>Bacillati</taxon>
        <taxon>Actinomycetota</taxon>
        <taxon>Actinomycetes</taxon>
        <taxon>Micrococcales</taxon>
        <taxon>Microbacteriaceae</taxon>
        <taxon>Cryobacterium</taxon>
    </lineage>
</organism>
<sequence>MNENVNDEKDIRLGELLARAEHPTTTSNDLIRNHVAVMARTVVEQDRQPRKRRAGIIAAILAPTLLLGTAGAAYAASTIDWGQFWFDTHKWAAWAEEPDAVLTYTLPGGGTCEMRIGEVRYSPDPNRPANVIADPRSETAARDFFRTNDVAQLVDVDAAISNLRATDGNWAMGDDGEWVPFGEGTSNYNADVEYNIAMKDAVSQAVTDHVESLGIPMTGLGFQSQEQCDGEQR</sequence>
<gene>
    <name evidence="2" type="ORF">C3B59_06720</name>
</gene>
<name>A0A2S3ZJJ9_9MICO</name>
<reference evidence="2 3" key="1">
    <citation type="submission" date="2018-01" db="EMBL/GenBank/DDBJ databases">
        <title>Cryobacterium sp. nov., from glaciers in China.</title>
        <authorList>
            <person name="Liu Q."/>
            <person name="Xin Y.-H."/>
        </authorList>
    </citation>
    <scope>NUCLEOTIDE SEQUENCE [LARGE SCALE GENOMIC DNA]</scope>
    <source>
        <strain evidence="2 3">TMB1-8</strain>
    </source>
</reference>
<evidence type="ECO:0000313" key="3">
    <source>
        <dbReference type="Proteomes" id="UP000237104"/>
    </source>
</evidence>
<keyword evidence="1" id="KW-0472">Membrane</keyword>
<dbReference type="AlphaFoldDB" id="A0A2S3ZJJ9"/>
<dbReference type="OrthoDB" id="5144581at2"/>
<dbReference type="Proteomes" id="UP000237104">
    <property type="component" value="Unassembled WGS sequence"/>
</dbReference>